<dbReference type="RefSeq" id="WP_007416870.1">
    <property type="nucleotide sequence ID" value="NZ_ABOX02000032.1"/>
</dbReference>
<evidence type="ECO:0000256" key="3">
    <source>
        <dbReference type="RuleBase" id="RU361153"/>
    </source>
</evidence>
<proteinExistence type="inferred from homology"/>
<gene>
    <name evidence="5" type="ORF">Cflav_PD1651</name>
</gene>
<feature type="domain" description="Glycoside hydrolase family 5" evidence="4">
    <location>
        <begin position="69"/>
        <end position="291"/>
    </location>
</feature>
<evidence type="ECO:0000259" key="4">
    <source>
        <dbReference type="Pfam" id="PF00150"/>
    </source>
</evidence>
<comment type="similarity">
    <text evidence="3">Belongs to the glycosyl hydrolase 5 (cellulase A) family.</text>
</comment>
<accession>B9XM31</accession>
<keyword evidence="2 3" id="KW-0326">Glycosidase</keyword>
<keyword evidence="6" id="KW-1185">Reference proteome</keyword>
<dbReference type="SUPFAM" id="SSF51445">
    <property type="entry name" value="(Trans)glycosidases"/>
    <property type="match status" value="1"/>
</dbReference>
<dbReference type="Proteomes" id="UP000003688">
    <property type="component" value="Unassembled WGS sequence"/>
</dbReference>
<evidence type="ECO:0000313" key="5">
    <source>
        <dbReference type="EMBL" id="EEF59159.1"/>
    </source>
</evidence>
<dbReference type="OrthoDB" id="9762066at2"/>
<dbReference type="InterPro" id="IPR001547">
    <property type="entry name" value="Glyco_hydro_5"/>
</dbReference>
<dbReference type="AlphaFoldDB" id="B9XM31"/>
<dbReference type="GO" id="GO:0000272">
    <property type="term" value="P:polysaccharide catabolic process"/>
    <property type="evidence" value="ECO:0007669"/>
    <property type="project" value="InterPro"/>
</dbReference>
<protein>
    <submittedName>
        <fullName evidence="5">Signal peptide protein</fullName>
    </submittedName>
</protein>
<reference evidence="5 6" key="1">
    <citation type="journal article" date="2011" name="J. Bacteriol.">
        <title>Genome sequence of 'Pedosphaera parvula' Ellin514, an aerobic Verrucomicrobial isolate from pasture soil.</title>
        <authorList>
            <person name="Kant R."/>
            <person name="van Passel M.W."/>
            <person name="Sangwan P."/>
            <person name="Palva A."/>
            <person name="Lucas S."/>
            <person name="Copeland A."/>
            <person name="Lapidus A."/>
            <person name="Glavina Del Rio T."/>
            <person name="Dalin E."/>
            <person name="Tice H."/>
            <person name="Bruce D."/>
            <person name="Goodwin L."/>
            <person name="Pitluck S."/>
            <person name="Chertkov O."/>
            <person name="Larimer F.W."/>
            <person name="Land M.L."/>
            <person name="Hauser L."/>
            <person name="Brettin T.S."/>
            <person name="Detter J.C."/>
            <person name="Han S."/>
            <person name="de Vos W.M."/>
            <person name="Janssen P.H."/>
            <person name="Smidt H."/>
        </authorList>
    </citation>
    <scope>NUCLEOTIDE SEQUENCE [LARGE SCALE GENOMIC DNA]</scope>
    <source>
        <strain evidence="5 6">Ellin514</strain>
    </source>
</reference>
<evidence type="ECO:0000313" key="6">
    <source>
        <dbReference type="Proteomes" id="UP000003688"/>
    </source>
</evidence>
<dbReference type="Pfam" id="PF00150">
    <property type="entry name" value="Cellulase"/>
    <property type="match status" value="1"/>
</dbReference>
<dbReference type="EMBL" id="ABOX02000032">
    <property type="protein sequence ID" value="EEF59159.1"/>
    <property type="molecule type" value="Genomic_DNA"/>
</dbReference>
<dbReference type="GO" id="GO:0004553">
    <property type="term" value="F:hydrolase activity, hydrolyzing O-glycosyl compounds"/>
    <property type="evidence" value="ECO:0007669"/>
    <property type="project" value="InterPro"/>
</dbReference>
<keyword evidence="1 3" id="KW-0378">Hydrolase</keyword>
<dbReference type="STRING" id="320771.Cflav_PD1651"/>
<name>B9XM31_PEDPL</name>
<dbReference type="InterPro" id="IPR017853">
    <property type="entry name" value="GH"/>
</dbReference>
<comment type="caution">
    <text evidence="5">The sequence shown here is derived from an EMBL/GenBank/DDBJ whole genome shotgun (WGS) entry which is preliminary data.</text>
</comment>
<evidence type="ECO:0000256" key="1">
    <source>
        <dbReference type="ARBA" id="ARBA00022801"/>
    </source>
</evidence>
<evidence type="ECO:0000256" key="2">
    <source>
        <dbReference type="ARBA" id="ARBA00023295"/>
    </source>
</evidence>
<dbReference type="Gene3D" id="3.20.20.80">
    <property type="entry name" value="Glycosidases"/>
    <property type="match status" value="1"/>
</dbReference>
<sequence>MNWLWLVTILLLACGCCTERRSGTEQTTQLTESLGRIAVASDGRSFVDAESGRPFHPWGMNYGNAGQLMEDFWDKDWEPIEKDFHDLKAMGANVVRVHLQFGKFMRAPDEPNKEEFKQLVRMLQLAEQTGLYLDITGLACYRPADVPAWYDALDESARWTAQARFWEAVAEVCASHRAVFCYDLINEPFSPGARREPGKWYPGILLGGYDFLQFIALDPAGRKREEIPVEWIRRMTTAIRKHDQSALITVGLLPWSREWHHLSGFVPEKVAPELDFVSVHLYPDSKKSGEALESLRLFAVGKPVVIEETFPLSCGAEELKTFLRASKVFACGWMGHYDGKTLEELNASERAGRITPTQTIYRQWLELFISLKPEFVPMRDNSGK</sequence>
<organism evidence="5 6">
    <name type="scientific">Pedosphaera parvula (strain Ellin514)</name>
    <dbReference type="NCBI Taxonomy" id="320771"/>
    <lineage>
        <taxon>Bacteria</taxon>
        <taxon>Pseudomonadati</taxon>
        <taxon>Verrucomicrobiota</taxon>
        <taxon>Pedosphaerae</taxon>
        <taxon>Pedosphaerales</taxon>
        <taxon>Pedosphaeraceae</taxon>
        <taxon>Pedosphaera</taxon>
    </lineage>
</organism>